<reference evidence="1" key="1">
    <citation type="submission" date="2009-10" db="EMBL/GenBank/DDBJ databases">
        <title>Diversity of trophic interactions inside an arsenic-rich microbial ecosystem.</title>
        <authorList>
            <person name="Bertin P.N."/>
            <person name="Heinrich-Salmeron A."/>
            <person name="Pelletier E."/>
            <person name="Goulhen-Chollet F."/>
            <person name="Arsene-Ploetze F."/>
            <person name="Gallien S."/>
            <person name="Calteau A."/>
            <person name="Vallenet D."/>
            <person name="Casiot C."/>
            <person name="Chane-Woon-Ming B."/>
            <person name="Giloteaux L."/>
            <person name="Barakat M."/>
            <person name="Bonnefoy V."/>
            <person name="Bruneel O."/>
            <person name="Chandler M."/>
            <person name="Cleiss J."/>
            <person name="Duran R."/>
            <person name="Elbaz-Poulichet F."/>
            <person name="Fonknechten N."/>
            <person name="Lauga B."/>
            <person name="Mornico D."/>
            <person name="Ortet P."/>
            <person name="Schaeffer C."/>
            <person name="Siguier P."/>
            <person name="Alexander Thil Smith A."/>
            <person name="Van Dorsselaer A."/>
            <person name="Weissenbach J."/>
            <person name="Medigue C."/>
            <person name="Le Paslier D."/>
        </authorList>
    </citation>
    <scope>NUCLEOTIDE SEQUENCE</scope>
</reference>
<evidence type="ECO:0000313" key="1">
    <source>
        <dbReference type="EMBL" id="CBI10370.1"/>
    </source>
</evidence>
<protein>
    <recommendedName>
        <fullName evidence="2">DUF3443 family protein</fullName>
    </recommendedName>
</protein>
<dbReference type="AlphaFoldDB" id="E6QSZ8"/>
<dbReference type="InterPro" id="IPR021847">
    <property type="entry name" value="DUF3443"/>
</dbReference>
<dbReference type="EMBL" id="CABR01000082">
    <property type="protein sequence ID" value="CBI10370.1"/>
    <property type="molecule type" value="Genomic_DNA"/>
</dbReference>
<name>E6QSZ8_9ZZZZ</name>
<proteinExistence type="predicted"/>
<evidence type="ECO:0008006" key="2">
    <source>
        <dbReference type="Google" id="ProtNLM"/>
    </source>
</evidence>
<comment type="caution">
    <text evidence="1">The sequence shown here is derived from an EMBL/GenBank/DDBJ whole genome shotgun (WGS) entry which is preliminary data.</text>
</comment>
<organism evidence="1">
    <name type="scientific">mine drainage metagenome</name>
    <dbReference type="NCBI Taxonomy" id="410659"/>
    <lineage>
        <taxon>unclassified sequences</taxon>
        <taxon>metagenomes</taxon>
        <taxon>ecological metagenomes</taxon>
    </lineage>
</organism>
<dbReference type="Pfam" id="PF11925">
    <property type="entry name" value="DUF3443"/>
    <property type="match status" value="1"/>
</dbReference>
<accession>E6QSZ8</accession>
<sequence length="361" mass="37130">MNQVVVTVEQNPAVSAYTTVNQPYVTVRICDASNNCQNIDHVMVDTGSYGLRLFASAVTLNLQPETTTPSGGGSQPVGECASFVSSYTWGPVRKATVMLNGESAASIPVQIIADSTFASVPTSCSNNAGPSISTVQDLGANGILGVGLFKHDGGSYYACSGSSGTSCVSVTLAASSQVVNPVAAFSSADNNGVILSLPSVPATGQQSATGTLTFGLDTQADNALAGFSIVPADSSGYISSNFNHQAFTQTYIDSGSNFNFLILTGGYPTDSNGNYTPPNPVSFPMSLSSPVSANSASSVFYLDPQPQSFTFNAYPGLASNYGVVLSSQADLGASWLYGHSVAYAINGNTLVEGTAPFYGFQ</sequence>
<gene>
    <name evidence="1" type="ORF">CARN7_1148</name>
</gene>